<keyword evidence="1" id="KW-1133">Transmembrane helix</keyword>
<name>A0ABY8UJ75_TETOB</name>
<evidence type="ECO:0000256" key="1">
    <source>
        <dbReference type="SAM" id="Phobius"/>
    </source>
</evidence>
<organism evidence="2 3">
    <name type="scientific">Tetradesmus obliquus</name>
    <name type="common">Green alga</name>
    <name type="synonym">Acutodesmus obliquus</name>
    <dbReference type="NCBI Taxonomy" id="3088"/>
    <lineage>
        <taxon>Eukaryota</taxon>
        <taxon>Viridiplantae</taxon>
        <taxon>Chlorophyta</taxon>
        <taxon>core chlorophytes</taxon>
        <taxon>Chlorophyceae</taxon>
        <taxon>CS clade</taxon>
        <taxon>Sphaeropleales</taxon>
        <taxon>Scenedesmaceae</taxon>
        <taxon>Tetradesmus</taxon>
    </lineage>
</organism>
<protein>
    <submittedName>
        <fullName evidence="2">Uncharacterized protein</fullName>
    </submittedName>
</protein>
<feature type="transmembrane region" description="Helical" evidence="1">
    <location>
        <begin position="263"/>
        <end position="288"/>
    </location>
</feature>
<gene>
    <name evidence="2" type="ORF">OEZ85_000571</name>
</gene>
<reference evidence="2 3" key="1">
    <citation type="submission" date="2023-05" db="EMBL/GenBank/DDBJ databases">
        <title>A 100% complete, gapless, phased diploid assembly of the Scenedesmus obliquus UTEX 3031 genome.</title>
        <authorList>
            <person name="Biondi T.C."/>
            <person name="Hanschen E.R."/>
            <person name="Kwon T."/>
            <person name="Eng W."/>
            <person name="Kruse C.P.S."/>
            <person name="Koehler S.I."/>
            <person name="Kunde Y."/>
            <person name="Gleasner C.D."/>
            <person name="You Mak K.T."/>
            <person name="Polle J."/>
            <person name="Hovde B.T."/>
            <person name="Starkenburg S.R."/>
        </authorList>
    </citation>
    <scope>NUCLEOTIDE SEQUENCE [LARGE SCALE GENOMIC DNA]</scope>
    <source>
        <strain evidence="2 3">DOE0152z</strain>
    </source>
</reference>
<dbReference type="Proteomes" id="UP001244341">
    <property type="component" value="Chromosome 13b"/>
</dbReference>
<keyword evidence="1" id="KW-0812">Transmembrane</keyword>
<evidence type="ECO:0000313" key="2">
    <source>
        <dbReference type="EMBL" id="WIA21345.1"/>
    </source>
</evidence>
<accession>A0ABY8UJ75</accession>
<feature type="transmembrane region" description="Helical" evidence="1">
    <location>
        <begin position="21"/>
        <end position="48"/>
    </location>
</feature>
<evidence type="ECO:0000313" key="3">
    <source>
        <dbReference type="Proteomes" id="UP001244341"/>
    </source>
</evidence>
<feature type="transmembrane region" description="Helical" evidence="1">
    <location>
        <begin position="78"/>
        <end position="99"/>
    </location>
</feature>
<keyword evidence="3" id="KW-1185">Reference proteome</keyword>
<proteinExistence type="predicted"/>
<dbReference type="EMBL" id="CP126220">
    <property type="protein sequence ID" value="WIA21345.1"/>
    <property type="molecule type" value="Genomic_DNA"/>
</dbReference>
<sequence>MTLMELDSMERSRKSRPCGGCLSMTPWAALLAAALFVAGLVMFIVGAARISDHAMQIAGAIGVASSLASSLNSGLLTAILAISICGFSIVALVVLQGLWRLTHKSMMWGKPEPWLFTAYRAFGGLLNLLMWLLLLGVVACLMFMLLWLGGAVAINTAITQGTTEANSLLGPFGLSLSQASDASAAALAFLTPLVRSTDAASQLLGVTPGGNRLASYAFQPLCPPVCLNLGSFAMFLQSSSCICGSGSLNAVQKAAREGTRVGIVALAGAFAMYVAATLLLIILTGHYVEARFDRSTARRIKRKTAEQYENGFAADPEDCIDSDADSATIAVSTTAAAAAALAAEHLLED</sequence>
<keyword evidence="1" id="KW-0472">Membrane</keyword>
<feature type="transmembrane region" description="Helical" evidence="1">
    <location>
        <begin position="119"/>
        <end position="148"/>
    </location>
</feature>